<feature type="signal peptide" evidence="1">
    <location>
        <begin position="1"/>
        <end position="25"/>
    </location>
</feature>
<evidence type="ECO:0008006" key="4">
    <source>
        <dbReference type="Google" id="ProtNLM"/>
    </source>
</evidence>
<keyword evidence="1" id="KW-0732">Signal</keyword>
<evidence type="ECO:0000256" key="1">
    <source>
        <dbReference type="SAM" id="SignalP"/>
    </source>
</evidence>
<feature type="chain" id="PRO_5046634416" description="Neuromedin U" evidence="1">
    <location>
        <begin position="26"/>
        <end position="309"/>
    </location>
</feature>
<protein>
    <recommendedName>
        <fullName evidence="4">Neuromedin U</fullName>
    </recommendedName>
</protein>
<evidence type="ECO:0000313" key="3">
    <source>
        <dbReference type="Proteomes" id="UP001595805"/>
    </source>
</evidence>
<comment type="caution">
    <text evidence="2">The sequence shown here is derived from an EMBL/GenBank/DDBJ whole genome shotgun (WGS) entry which is preliminary data.</text>
</comment>
<organism evidence="2 3">
    <name type="scientific">Algoriphagus namhaensis</name>
    <dbReference type="NCBI Taxonomy" id="915353"/>
    <lineage>
        <taxon>Bacteria</taxon>
        <taxon>Pseudomonadati</taxon>
        <taxon>Bacteroidota</taxon>
        <taxon>Cytophagia</taxon>
        <taxon>Cytophagales</taxon>
        <taxon>Cyclobacteriaceae</taxon>
        <taxon>Algoriphagus</taxon>
    </lineage>
</organism>
<accession>A0ABV8APY5</accession>
<dbReference type="RefSeq" id="WP_377902469.1">
    <property type="nucleotide sequence ID" value="NZ_JBHRZS010000002.1"/>
</dbReference>
<keyword evidence="3" id="KW-1185">Reference proteome</keyword>
<sequence>MNKNFNISKIVLACLFTLASLSTYAQEETEKSSAKPEPSAADIAKELANPNTVRGTLNFNFDYMHYQGTLPGAGSQNSFSMSFQPSLPIPINKTTNLFVRPNIPVYFSQPAYGQNGFENAGVNLGNISADIAVGKTFPSKTVGILGAFGSFRTATDDILKSPYTLLGPEIMVAQIFKWGVLGAMVNHSWNVNKIEPSTDDSFSITGDNIWIASEGGESASITAGQYFYTVTLPNAWQIMASPTWSYNHKASEGNKLTFPIGTGATKVTRIGKLPFKINFQYWYYVASPEAFGPQHQIRLTLSPVVPLPW</sequence>
<dbReference type="EMBL" id="JBHRZS010000002">
    <property type="protein sequence ID" value="MFC3878729.1"/>
    <property type="molecule type" value="Genomic_DNA"/>
</dbReference>
<reference evidence="3" key="1">
    <citation type="journal article" date="2019" name="Int. J. Syst. Evol. Microbiol.">
        <title>The Global Catalogue of Microorganisms (GCM) 10K type strain sequencing project: providing services to taxonomists for standard genome sequencing and annotation.</title>
        <authorList>
            <consortium name="The Broad Institute Genomics Platform"/>
            <consortium name="The Broad Institute Genome Sequencing Center for Infectious Disease"/>
            <person name="Wu L."/>
            <person name="Ma J."/>
        </authorList>
    </citation>
    <scope>NUCLEOTIDE SEQUENCE [LARGE SCALE GENOMIC DNA]</scope>
    <source>
        <strain evidence="3">CCUG 60523</strain>
    </source>
</reference>
<evidence type="ECO:0000313" key="2">
    <source>
        <dbReference type="EMBL" id="MFC3878729.1"/>
    </source>
</evidence>
<dbReference type="Proteomes" id="UP001595805">
    <property type="component" value="Unassembled WGS sequence"/>
</dbReference>
<name>A0ABV8APY5_9BACT</name>
<proteinExistence type="predicted"/>
<gene>
    <name evidence="2" type="ORF">ACFOSV_00995</name>
</gene>